<dbReference type="SUPFAM" id="SSF51182">
    <property type="entry name" value="RmlC-like cupins"/>
    <property type="match status" value="1"/>
</dbReference>
<keyword evidence="1 3" id="KW-0238">DNA-binding</keyword>
<dbReference type="PANTHER" id="PTHR46797">
    <property type="entry name" value="HTH-TYPE TRANSCRIPTIONAL REGULATOR"/>
    <property type="match status" value="1"/>
</dbReference>
<accession>A0A919UIT1</accession>
<name>A0A919UIT1_9ACTN</name>
<dbReference type="InterPro" id="IPR014710">
    <property type="entry name" value="RmlC-like_jellyroll"/>
</dbReference>
<organism evidence="3 4">
    <name type="scientific">Acrocarpospora phusangensis</name>
    <dbReference type="NCBI Taxonomy" id="1070424"/>
    <lineage>
        <taxon>Bacteria</taxon>
        <taxon>Bacillati</taxon>
        <taxon>Actinomycetota</taxon>
        <taxon>Actinomycetes</taxon>
        <taxon>Streptosporangiales</taxon>
        <taxon>Streptosporangiaceae</taxon>
        <taxon>Acrocarpospora</taxon>
    </lineage>
</organism>
<dbReference type="InterPro" id="IPR013096">
    <property type="entry name" value="Cupin_2"/>
</dbReference>
<evidence type="ECO:0000313" key="4">
    <source>
        <dbReference type="Proteomes" id="UP000640052"/>
    </source>
</evidence>
<sequence>MSEETPVPATEPNANRRELVERLGTELRALRKERQLTLEALGKRAGVSIGLLSQIERGNGNPSFNTLADLAHALEVPIGRLLHNSDIPSPVVRAGERRTLDLHERESQAVHHLLTPSLRGPLEALWVEVPPGSDAIDGPFVHEGVEFGIILQGTHEVTVGNQVYVLEAGDSITFQSTVPHSYRNVGDDRVVAVWVVTPPTF</sequence>
<evidence type="ECO:0000259" key="2">
    <source>
        <dbReference type="PROSITE" id="PS50943"/>
    </source>
</evidence>
<proteinExistence type="predicted"/>
<dbReference type="Pfam" id="PF07883">
    <property type="entry name" value="Cupin_2"/>
    <property type="match status" value="1"/>
</dbReference>
<dbReference type="InterPro" id="IPR011051">
    <property type="entry name" value="RmlC_Cupin_sf"/>
</dbReference>
<dbReference type="AlphaFoldDB" id="A0A919UIT1"/>
<dbReference type="PROSITE" id="PS50943">
    <property type="entry name" value="HTH_CROC1"/>
    <property type="match status" value="1"/>
</dbReference>
<protein>
    <submittedName>
        <fullName evidence="3">DNA-binding protein</fullName>
    </submittedName>
</protein>
<dbReference type="Gene3D" id="1.10.260.40">
    <property type="entry name" value="lambda repressor-like DNA-binding domains"/>
    <property type="match status" value="1"/>
</dbReference>
<dbReference type="EMBL" id="BOOA01000010">
    <property type="protein sequence ID" value="GIH23404.1"/>
    <property type="molecule type" value="Genomic_DNA"/>
</dbReference>
<feature type="domain" description="HTH cro/C1-type" evidence="2">
    <location>
        <begin position="27"/>
        <end position="81"/>
    </location>
</feature>
<dbReference type="SUPFAM" id="SSF47413">
    <property type="entry name" value="lambda repressor-like DNA-binding domains"/>
    <property type="match status" value="1"/>
</dbReference>
<dbReference type="RefSeq" id="WP_204040218.1">
    <property type="nucleotide sequence ID" value="NZ_BOOA01000010.1"/>
</dbReference>
<dbReference type="InterPro" id="IPR050807">
    <property type="entry name" value="TransReg_Diox_bact_type"/>
</dbReference>
<reference evidence="3" key="1">
    <citation type="submission" date="2021-01" db="EMBL/GenBank/DDBJ databases">
        <title>Whole genome shotgun sequence of Acrocarpospora phusangensis NBRC 108782.</title>
        <authorList>
            <person name="Komaki H."/>
            <person name="Tamura T."/>
        </authorList>
    </citation>
    <scope>NUCLEOTIDE SEQUENCE</scope>
    <source>
        <strain evidence="3">NBRC 108782</strain>
    </source>
</reference>
<dbReference type="PANTHER" id="PTHR46797:SF1">
    <property type="entry name" value="METHYLPHOSPHONATE SYNTHASE"/>
    <property type="match status" value="1"/>
</dbReference>
<comment type="caution">
    <text evidence="3">The sequence shown here is derived from an EMBL/GenBank/DDBJ whole genome shotgun (WGS) entry which is preliminary data.</text>
</comment>
<dbReference type="SMART" id="SM00530">
    <property type="entry name" value="HTH_XRE"/>
    <property type="match status" value="1"/>
</dbReference>
<dbReference type="GO" id="GO:0003677">
    <property type="term" value="F:DNA binding"/>
    <property type="evidence" value="ECO:0007669"/>
    <property type="project" value="UniProtKB-KW"/>
</dbReference>
<dbReference type="GO" id="GO:0003700">
    <property type="term" value="F:DNA-binding transcription factor activity"/>
    <property type="evidence" value="ECO:0007669"/>
    <property type="project" value="TreeGrafter"/>
</dbReference>
<gene>
    <name evidence="3" type="ORF">Aph01nite_17140</name>
</gene>
<keyword evidence="4" id="KW-1185">Reference proteome</keyword>
<dbReference type="InterPro" id="IPR010982">
    <property type="entry name" value="Lambda_DNA-bd_dom_sf"/>
</dbReference>
<evidence type="ECO:0000313" key="3">
    <source>
        <dbReference type="EMBL" id="GIH23404.1"/>
    </source>
</evidence>
<dbReference type="InterPro" id="IPR001387">
    <property type="entry name" value="Cro/C1-type_HTH"/>
</dbReference>
<dbReference type="Pfam" id="PF13560">
    <property type="entry name" value="HTH_31"/>
    <property type="match status" value="1"/>
</dbReference>
<dbReference type="CDD" id="cd02209">
    <property type="entry name" value="cupin_XRE_C"/>
    <property type="match status" value="1"/>
</dbReference>
<dbReference type="GO" id="GO:0005829">
    <property type="term" value="C:cytosol"/>
    <property type="evidence" value="ECO:0007669"/>
    <property type="project" value="TreeGrafter"/>
</dbReference>
<dbReference type="Gene3D" id="2.60.120.10">
    <property type="entry name" value="Jelly Rolls"/>
    <property type="match status" value="1"/>
</dbReference>
<dbReference type="CDD" id="cd00093">
    <property type="entry name" value="HTH_XRE"/>
    <property type="match status" value="1"/>
</dbReference>
<dbReference type="Proteomes" id="UP000640052">
    <property type="component" value="Unassembled WGS sequence"/>
</dbReference>
<evidence type="ECO:0000256" key="1">
    <source>
        <dbReference type="ARBA" id="ARBA00023125"/>
    </source>
</evidence>